<dbReference type="RefSeq" id="WP_068152987.1">
    <property type="nucleotide sequence ID" value="NZ_JBHSCR010000003.1"/>
</dbReference>
<dbReference type="Proteomes" id="UP001595776">
    <property type="component" value="Unassembled WGS sequence"/>
</dbReference>
<sequence>MIQNVAGAYAQQPRFAASNGQDADRDALRFNGARERGFAFGRRKHDHVVDEIKKQTETTAAVTYGPGAGGAGVLTASNGDDVASTTAPVLSATEAATTATTGADTNAVAVTKDGSFNINVTITGEGGTGGKGVIHFEEGGSYAFSLSDHPGAKYRLVGLDGGNGSSNPNNIKGTIFLNGAEIKLGDLKDKVSEFLRKRDEIAAKPDEVPGKQKKRAGDITLDDLKAFNLLPTPDVGVLNIHDDRFDKSKFTDKQVLSLKVAAKLATNEPLNPIPEDEEKERGQGLKLGHAKDGHASYGRGLKLGHQKDLGILAFYA</sequence>
<gene>
    <name evidence="1" type="ORF">ACFO5Q_06150</name>
</gene>
<accession>A0ABV8U893</accession>
<name>A0ABV8U893_9PROT</name>
<comment type="caution">
    <text evidence="1">The sequence shown here is derived from an EMBL/GenBank/DDBJ whole genome shotgun (WGS) entry which is preliminary data.</text>
</comment>
<reference evidence="2" key="1">
    <citation type="journal article" date="2019" name="Int. J. Syst. Evol. Microbiol.">
        <title>The Global Catalogue of Microorganisms (GCM) 10K type strain sequencing project: providing services to taxonomists for standard genome sequencing and annotation.</title>
        <authorList>
            <consortium name="The Broad Institute Genomics Platform"/>
            <consortium name="The Broad Institute Genome Sequencing Center for Infectious Disease"/>
            <person name="Wu L."/>
            <person name="Ma J."/>
        </authorList>
    </citation>
    <scope>NUCLEOTIDE SEQUENCE [LARGE SCALE GENOMIC DNA]</scope>
    <source>
        <strain evidence="2">CGMCC 1.15304</strain>
    </source>
</reference>
<evidence type="ECO:0000313" key="1">
    <source>
        <dbReference type="EMBL" id="MFC4347422.1"/>
    </source>
</evidence>
<proteinExistence type="predicted"/>
<evidence type="ECO:0000313" key="2">
    <source>
        <dbReference type="Proteomes" id="UP001595776"/>
    </source>
</evidence>
<dbReference type="EMBL" id="JBHSCR010000003">
    <property type="protein sequence ID" value="MFC4347422.1"/>
    <property type="molecule type" value="Genomic_DNA"/>
</dbReference>
<keyword evidence="2" id="KW-1185">Reference proteome</keyword>
<organism evidence="1 2">
    <name type="scientific">Kordiimonas lipolytica</name>
    <dbReference type="NCBI Taxonomy" id="1662421"/>
    <lineage>
        <taxon>Bacteria</taxon>
        <taxon>Pseudomonadati</taxon>
        <taxon>Pseudomonadota</taxon>
        <taxon>Alphaproteobacteria</taxon>
        <taxon>Kordiimonadales</taxon>
        <taxon>Kordiimonadaceae</taxon>
        <taxon>Kordiimonas</taxon>
    </lineage>
</organism>
<protein>
    <submittedName>
        <fullName evidence="1">Uncharacterized protein</fullName>
    </submittedName>
</protein>